<comment type="catalytic activity">
    <reaction evidence="14 15">
        <text>L-aspartate 4-semialdehyde + phosphate + NADP(+) = 4-phospho-L-aspartate + NADPH + H(+)</text>
        <dbReference type="Rhea" id="RHEA:24284"/>
        <dbReference type="ChEBI" id="CHEBI:15378"/>
        <dbReference type="ChEBI" id="CHEBI:43474"/>
        <dbReference type="ChEBI" id="CHEBI:57535"/>
        <dbReference type="ChEBI" id="CHEBI:57783"/>
        <dbReference type="ChEBI" id="CHEBI:58349"/>
        <dbReference type="ChEBI" id="CHEBI:537519"/>
        <dbReference type="EC" id="1.2.1.11"/>
    </reaction>
</comment>
<dbReference type="OrthoDB" id="9805684at2"/>
<dbReference type="Pfam" id="PF01118">
    <property type="entry name" value="Semialdhyde_dh"/>
    <property type="match status" value="1"/>
</dbReference>
<name>A0A8G2CN72_ACIRU</name>
<dbReference type="CDD" id="cd02316">
    <property type="entry name" value="VcASADH2_like_N"/>
    <property type="match status" value="1"/>
</dbReference>
<dbReference type="GO" id="GO:0046983">
    <property type="term" value="F:protein dimerization activity"/>
    <property type="evidence" value="ECO:0007669"/>
    <property type="project" value="InterPro"/>
</dbReference>
<feature type="binding site" evidence="15">
    <location>
        <begin position="11"/>
        <end position="14"/>
    </location>
    <ligand>
        <name>NADP(+)</name>
        <dbReference type="ChEBI" id="CHEBI:58349"/>
    </ligand>
</feature>
<proteinExistence type="inferred from homology"/>
<reference evidence="18 19" key="1">
    <citation type="submission" date="2017-01" db="EMBL/GenBank/DDBJ databases">
        <authorList>
            <person name="Varghese N."/>
            <person name="Submissions S."/>
        </authorList>
    </citation>
    <scope>NUCLEOTIDE SEQUENCE [LARGE SCALE GENOMIC DNA]</scope>
    <source>
        <strain evidence="18 19">ATCC 35905</strain>
    </source>
</reference>
<evidence type="ECO:0000259" key="17">
    <source>
        <dbReference type="SMART" id="SM00859"/>
    </source>
</evidence>
<gene>
    <name evidence="15" type="primary">asd</name>
    <name evidence="18" type="ORF">SAMN05421828_11664</name>
</gene>
<evidence type="ECO:0000256" key="11">
    <source>
        <dbReference type="ARBA" id="ARBA00023002"/>
    </source>
</evidence>
<feature type="active site" description="Proton acceptor" evidence="15 16">
    <location>
        <position position="247"/>
    </location>
</feature>
<dbReference type="Proteomes" id="UP000186308">
    <property type="component" value="Unassembled WGS sequence"/>
</dbReference>
<organism evidence="18 19">
    <name type="scientific">Acidiphilium rubrum</name>
    <dbReference type="NCBI Taxonomy" id="526"/>
    <lineage>
        <taxon>Bacteria</taxon>
        <taxon>Pseudomonadati</taxon>
        <taxon>Pseudomonadota</taxon>
        <taxon>Alphaproteobacteria</taxon>
        <taxon>Acetobacterales</taxon>
        <taxon>Acidocellaceae</taxon>
        <taxon>Acidiphilium</taxon>
    </lineage>
</organism>
<dbReference type="AlphaFoldDB" id="A0A8G2CN72"/>
<dbReference type="InterPro" id="IPR000534">
    <property type="entry name" value="Semialdehyde_DH_NAD-bd"/>
</dbReference>
<dbReference type="GO" id="GO:0009088">
    <property type="term" value="P:threonine biosynthetic process"/>
    <property type="evidence" value="ECO:0007669"/>
    <property type="project" value="UniProtKB-UniRule"/>
</dbReference>
<dbReference type="EMBL" id="FTNE01000016">
    <property type="protein sequence ID" value="SIR13408.1"/>
    <property type="molecule type" value="Genomic_DNA"/>
</dbReference>
<comment type="caution">
    <text evidence="18">The sequence shown here is derived from an EMBL/GenBank/DDBJ whole genome shotgun (WGS) entry which is preliminary data.</text>
</comment>
<dbReference type="UniPathway" id="UPA00051">
    <property type="reaction ID" value="UER00464"/>
</dbReference>
<dbReference type="CDD" id="cd18131">
    <property type="entry name" value="ASADH_C_bac_euk_like"/>
    <property type="match status" value="1"/>
</dbReference>
<dbReference type="SUPFAM" id="SSF51735">
    <property type="entry name" value="NAD(P)-binding Rossmann-fold domains"/>
    <property type="match status" value="1"/>
</dbReference>
<dbReference type="PIRSF" id="PIRSF000148">
    <property type="entry name" value="ASA_dh"/>
    <property type="match status" value="1"/>
</dbReference>
<feature type="binding site" evidence="15">
    <location>
        <begin position="39"/>
        <end position="40"/>
    </location>
    <ligand>
        <name>NADP(+)</name>
        <dbReference type="ChEBI" id="CHEBI:58349"/>
    </ligand>
</feature>
<dbReference type="RefSeq" id="WP_029313297.1">
    <property type="nucleotide sequence ID" value="NZ_FTNE01000016.1"/>
</dbReference>
<dbReference type="InterPro" id="IPR036291">
    <property type="entry name" value="NAD(P)-bd_dom_sf"/>
</dbReference>
<keyword evidence="9 15" id="KW-0521">NADP</keyword>
<dbReference type="GO" id="GO:0050661">
    <property type="term" value="F:NADP binding"/>
    <property type="evidence" value="ECO:0007669"/>
    <property type="project" value="UniProtKB-UniRule"/>
</dbReference>
<keyword evidence="11 15" id="KW-0560">Oxidoreductase</keyword>
<dbReference type="InterPro" id="IPR005986">
    <property type="entry name" value="Asp_semialdehyde_DH_beta"/>
</dbReference>
<dbReference type="PANTHER" id="PTHR46278:SF2">
    <property type="entry name" value="ASPARTATE-SEMIALDEHYDE DEHYDROGENASE"/>
    <property type="match status" value="1"/>
</dbReference>
<evidence type="ECO:0000256" key="16">
    <source>
        <dbReference type="PIRSR" id="PIRSR000148-1"/>
    </source>
</evidence>
<evidence type="ECO:0000256" key="5">
    <source>
        <dbReference type="ARBA" id="ARBA00011738"/>
    </source>
</evidence>
<evidence type="ECO:0000313" key="19">
    <source>
        <dbReference type="Proteomes" id="UP000186308"/>
    </source>
</evidence>
<dbReference type="HAMAP" id="MF_02121">
    <property type="entry name" value="ASADH"/>
    <property type="match status" value="1"/>
</dbReference>
<dbReference type="PANTHER" id="PTHR46278">
    <property type="entry name" value="DEHYDROGENASE, PUTATIVE-RELATED"/>
    <property type="match status" value="1"/>
</dbReference>
<dbReference type="GO" id="GO:0019877">
    <property type="term" value="P:diaminopimelate biosynthetic process"/>
    <property type="evidence" value="ECO:0007669"/>
    <property type="project" value="UniProtKB-UniRule"/>
</dbReference>
<dbReference type="SUPFAM" id="SSF55347">
    <property type="entry name" value="Glyceraldehyde-3-phosphate dehydrogenase-like, C-terminal domain"/>
    <property type="match status" value="1"/>
</dbReference>
<dbReference type="Gene3D" id="3.30.360.10">
    <property type="entry name" value="Dihydrodipicolinate Reductase, domain 2"/>
    <property type="match status" value="1"/>
</dbReference>
<evidence type="ECO:0000256" key="14">
    <source>
        <dbReference type="ARBA" id="ARBA00047891"/>
    </source>
</evidence>
<keyword evidence="13 15" id="KW-0486">Methionine biosynthesis</keyword>
<comment type="similarity">
    <text evidence="4 15">Belongs to the aspartate-semialdehyde dehydrogenase family.</text>
</comment>
<comment type="function">
    <text evidence="15">Catalyzes the NADPH-dependent formation of L-aspartate-semialdehyde (L-ASA) by the reductive dephosphorylation of L-aspartyl-4-phosphate.</text>
</comment>
<dbReference type="SMART" id="SM00859">
    <property type="entry name" value="Semialdhyde_dh"/>
    <property type="match status" value="1"/>
</dbReference>
<accession>A0A8G2CN72</accession>
<evidence type="ECO:0000256" key="6">
    <source>
        <dbReference type="ARBA" id="ARBA00013120"/>
    </source>
</evidence>
<protein>
    <recommendedName>
        <fullName evidence="6 15">Aspartate-semialdehyde dehydrogenase</fullName>
        <shortName evidence="15">ASA dehydrogenase</shortName>
        <shortName evidence="15">ASADH</shortName>
        <ecNumber evidence="6 15">1.2.1.11</ecNumber>
    </recommendedName>
    <alternativeName>
        <fullName evidence="15">Aspartate-beta-semialdehyde dehydrogenase</fullName>
    </alternativeName>
</protein>
<evidence type="ECO:0000256" key="12">
    <source>
        <dbReference type="ARBA" id="ARBA00023154"/>
    </source>
</evidence>
<sequence>MGYKVAVVGATGAVGREMLKTLAERQFPITDVVALASPRSAGQQVSFGEDQVLTVRNLETYDFHGTDFGFFSPGAEISAIHAPRAGDAGCIVIDNTSQFRMDPDVPLVVPEVNPQALDKFAARKDWRRIIANPNCSTIQMVVALKPLHDKFTVRRVVVSTYQSVSGAGKEGMDELERSTKATYVNDYGKPEIFTKPIAFNVIPHIDRFMADGATKEEWKMAVETRKILDPDIAVIATCVRVPVFIGHAEAVHVEFANPAPLEKARAALRSAPGIIVFDERDDGGYITPFESQGEDAVYVSRLRVDSTVPHGLAFWCVADNLRKGAALNAVQIAETMIARDLMGQKAA</sequence>
<dbReference type="Gene3D" id="3.40.50.720">
    <property type="entry name" value="NAD(P)-binding Rossmann-like Domain"/>
    <property type="match status" value="1"/>
</dbReference>
<dbReference type="NCBIfam" id="TIGR01296">
    <property type="entry name" value="asd_B"/>
    <property type="match status" value="1"/>
</dbReference>
<dbReference type="EC" id="1.2.1.11" evidence="6 15"/>
<feature type="binding site" evidence="15">
    <location>
        <position position="240"/>
    </location>
    <ligand>
        <name>substrate</name>
    </ligand>
</feature>
<evidence type="ECO:0000256" key="8">
    <source>
        <dbReference type="ARBA" id="ARBA00022697"/>
    </source>
</evidence>
<evidence type="ECO:0000256" key="3">
    <source>
        <dbReference type="ARBA" id="ARBA00005097"/>
    </source>
</evidence>
<feature type="binding site" evidence="15">
    <location>
        <position position="100"/>
    </location>
    <ligand>
        <name>phosphate</name>
        <dbReference type="ChEBI" id="CHEBI:43474"/>
    </ligand>
</feature>
<feature type="binding site" evidence="15">
    <location>
        <position position="162"/>
    </location>
    <ligand>
        <name>substrate</name>
    </ligand>
</feature>
<evidence type="ECO:0000256" key="7">
    <source>
        <dbReference type="ARBA" id="ARBA00022605"/>
    </source>
</evidence>
<feature type="domain" description="Semialdehyde dehydrogenase NAD-binding" evidence="17">
    <location>
        <begin position="4"/>
        <end position="120"/>
    </location>
</feature>
<keyword evidence="8 15" id="KW-0791">Threonine biosynthesis</keyword>
<dbReference type="UniPathway" id="UPA00034">
    <property type="reaction ID" value="UER00016"/>
</dbReference>
<dbReference type="Pfam" id="PF02774">
    <property type="entry name" value="Semialdhyde_dhC"/>
    <property type="match status" value="1"/>
</dbReference>
<dbReference type="GO" id="GO:0004073">
    <property type="term" value="F:aspartate-semialdehyde dehydrogenase activity"/>
    <property type="evidence" value="ECO:0007669"/>
    <property type="project" value="UniProtKB-UniRule"/>
</dbReference>
<dbReference type="GO" id="GO:0009089">
    <property type="term" value="P:lysine biosynthetic process via diaminopimelate"/>
    <property type="evidence" value="ECO:0007669"/>
    <property type="project" value="UniProtKB-UniRule"/>
</dbReference>
<comment type="pathway">
    <text evidence="1 15">Amino-acid biosynthesis; L-methionine biosynthesis via de novo pathway; L-homoserine from L-aspartate: step 2/3.</text>
</comment>
<evidence type="ECO:0000256" key="4">
    <source>
        <dbReference type="ARBA" id="ARBA00010584"/>
    </source>
</evidence>
<feature type="binding site" evidence="15">
    <location>
        <begin position="165"/>
        <end position="166"/>
    </location>
    <ligand>
        <name>NADP(+)</name>
        <dbReference type="ChEBI" id="CHEBI:58349"/>
    </ligand>
</feature>
<keyword evidence="10 15" id="KW-0220">Diaminopimelate biosynthesis</keyword>
<keyword evidence="7 15" id="KW-0028">Amino-acid biosynthesis</keyword>
<evidence type="ECO:0000256" key="13">
    <source>
        <dbReference type="ARBA" id="ARBA00023167"/>
    </source>
</evidence>
<keyword evidence="12 15" id="KW-0457">Lysine biosynthesis</keyword>
<comment type="subunit">
    <text evidence="5 15">Homodimer.</text>
</comment>
<evidence type="ECO:0000256" key="15">
    <source>
        <dbReference type="HAMAP-Rule" id="MF_02121"/>
    </source>
</evidence>
<evidence type="ECO:0000256" key="9">
    <source>
        <dbReference type="ARBA" id="ARBA00022857"/>
    </source>
</evidence>
<evidence type="ECO:0000313" key="18">
    <source>
        <dbReference type="EMBL" id="SIR13408.1"/>
    </source>
</evidence>
<feature type="active site" description="Acyl-thioester intermediate" evidence="15 16">
    <location>
        <position position="135"/>
    </location>
</feature>
<comment type="pathway">
    <text evidence="3 15">Amino-acid biosynthesis; L-threonine biosynthesis; L-threonine from L-aspartate: step 2/5.</text>
</comment>
<feature type="binding site" evidence="15">
    <location>
        <position position="320"/>
    </location>
    <ligand>
        <name>NADP(+)</name>
        <dbReference type="ChEBI" id="CHEBI:58349"/>
    </ligand>
</feature>
<dbReference type="InterPro" id="IPR012080">
    <property type="entry name" value="Asp_semialdehyde_DH"/>
</dbReference>
<evidence type="ECO:0000256" key="10">
    <source>
        <dbReference type="ARBA" id="ARBA00022915"/>
    </source>
</evidence>
<comment type="caution">
    <text evidence="15">Lacks conserved residue(s) required for the propagation of feature annotation.</text>
</comment>
<dbReference type="NCBIfam" id="NF011456">
    <property type="entry name" value="PRK14874.1"/>
    <property type="match status" value="1"/>
</dbReference>
<dbReference type="UniPathway" id="UPA00050">
    <property type="reaction ID" value="UER00463"/>
</dbReference>
<dbReference type="GO" id="GO:0071266">
    <property type="term" value="P:'de novo' L-methionine biosynthetic process"/>
    <property type="evidence" value="ECO:0007669"/>
    <property type="project" value="UniProtKB-UniRule"/>
</dbReference>
<dbReference type="InterPro" id="IPR012280">
    <property type="entry name" value="Semialdhyde_DH_dimer_dom"/>
</dbReference>
<comment type="pathway">
    <text evidence="2 15">Amino-acid biosynthesis; L-lysine biosynthesis via DAP pathway; (S)-tetrahydrodipicolinate from L-aspartate: step 2/4.</text>
</comment>
<keyword evidence="19" id="KW-1185">Reference proteome</keyword>
<dbReference type="GO" id="GO:0051287">
    <property type="term" value="F:NAD binding"/>
    <property type="evidence" value="ECO:0007669"/>
    <property type="project" value="InterPro"/>
</dbReference>
<evidence type="ECO:0000256" key="2">
    <source>
        <dbReference type="ARBA" id="ARBA00005076"/>
    </source>
</evidence>
<dbReference type="GO" id="GO:0009097">
    <property type="term" value="P:isoleucine biosynthetic process"/>
    <property type="evidence" value="ECO:0007669"/>
    <property type="project" value="UniProtKB-UniRule"/>
</dbReference>
<evidence type="ECO:0000256" key="1">
    <source>
        <dbReference type="ARBA" id="ARBA00005021"/>
    </source>
</evidence>